<reference evidence="2" key="1">
    <citation type="submission" date="2020-10" db="EMBL/GenBank/DDBJ databases">
        <authorList>
            <person name="Gilroy R."/>
        </authorList>
    </citation>
    <scope>NUCLEOTIDE SEQUENCE</scope>
    <source>
        <strain evidence="2">CHK121-14286</strain>
    </source>
</reference>
<dbReference type="EMBL" id="DVHL01000016">
    <property type="protein sequence ID" value="HIR65637.1"/>
    <property type="molecule type" value="Genomic_DNA"/>
</dbReference>
<dbReference type="Proteomes" id="UP000824200">
    <property type="component" value="Unassembled WGS sequence"/>
</dbReference>
<sequence>MTNFTISATLEENKDLTITKTAPQNQGENETSCILVTVPHSLVSGYEFYLEFLCPSNKKYLSPVLSKYEETETGVVYDCLIPACVLGEEGLVMFQLVARSDMDKSVVLKSNFSRKTSFFVRPSVNATEKTLRIDDYFASMQEKVDGFEEQLNTAQLNISNKVSFKKQSLSETEKQQARENIGAGTSNFSGNYDDLEDKPDIPQKTVSFQAQSLSDAEKQQARQNIGAGTSNFSGNYDDLSNKPTVPQGAVLYNQQTLNDDQKAQARENIGAGTSNFSGSYNDLTDKPAGGGGVTSWGNATGDIVLGDGFYFNDDNKAETLISGTYFSNIIAPNSNYAIAPIYPAVIFMRIQLDSTYSSELVITIKSQGVDREYRVPVPSNAMNFCASIYKDHLATSIRGTFFDSDNVKTGENVELFGTISFREPIRICVSSHDSAGLFMTYYVIYKNDSTI</sequence>
<evidence type="ECO:0000256" key="1">
    <source>
        <dbReference type="SAM" id="MobiDB-lite"/>
    </source>
</evidence>
<proteinExistence type="predicted"/>
<feature type="compositionally biased region" description="Polar residues" evidence="1">
    <location>
        <begin position="221"/>
        <end position="234"/>
    </location>
</feature>
<gene>
    <name evidence="2" type="ORF">IAC95_01950</name>
</gene>
<dbReference type="AlphaFoldDB" id="A0A9D1E350"/>
<evidence type="ECO:0000313" key="3">
    <source>
        <dbReference type="Proteomes" id="UP000824200"/>
    </source>
</evidence>
<feature type="region of interest" description="Disordered" evidence="1">
    <location>
        <begin position="170"/>
        <end position="193"/>
    </location>
</feature>
<protein>
    <submittedName>
        <fullName evidence="2">Uncharacterized protein</fullName>
    </submittedName>
</protein>
<evidence type="ECO:0000313" key="2">
    <source>
        <dbReference type="EMBL" id="HIR65637.1"/>
    </source>
</evidence>
<organism evidence="2 3">
    <name type="scientific">Candidatus Fimimonas gallinarum</name>
    <dbReference type="NCBI Taxonomy" id="2840821"/>
    <lineage>
        <taxon>Bacteria</taxon>
        <taxon>Pseudomonadati</taxon>
        <taxon>Myxococcota</taxon>
        <taxon>Myxococcia</taxon>
        <taxon>Myxococcales</taxon>
        <taxon>Cystobacterineae</taxon>
        <taxon>Myxococcaceae</taxon>
        <taxon>Myxococcaceae incertae sedis</taxon>
        <taxon>Candidatus Fimimonas</taxon>
    </lineage>
</organism>
<feature type="region of interest" description="Disordered" evidence="1">
    <location>
        <begin position="218"/>
        <end position="240"/>
    </location>
</feature>
<name>A0A9D1E350_9BACT</name>
<reference evidence="2" key="2">
    <citation type="journal article" date="2021" name="PeerJ">
        <title>Extensive microbial diversity within the chicken gut microbiome revealed by metagenomics and culture.</title>
        <authorList>
            <person name="Gilroy R."/>
            <person name="Ravi A."/>
            <person name="Getino M."/>
            <person name="Pursley I."/>
            <person name="Horton D.L."/>
            <person name="Alikhan N.F."/>
            <person name="Baker D."/>
            <person name="Gharbi K."/>
            <person name="Hall N."/>
            <person name="Watson M."/>
            <person name="Adriaenssens E.M."/>
            <person name="Foster-Nyarko E."/>
            <person name="Jarju S."/>
            <person name="Secka A."/>
            <person name="Antonio M."/>
            <person name="Oren A."/>
            <person name="Chaudhuri R.R."/>
            <person name="La Ragione R."/>
            <person name="Hildebrand F."/>
            <person name="Pallen M.J."/>
        </authorList>
    </citation>
    <scope>NUCLEOTIDE SEQUENCE</scope>
    <source>
        <strain evidence="2">CHK121-14286</strain>
    </source>
</reference>
<accession>A0A9D1E350</accession>
<comment type="caution">
    <text evidence="2">The sequence shown here is derived from an EMBL/GenBank/DDBJ whole genome shotgun (WGS) entry which is preliminary data.</text>
</comment>